<sequence>MNDASVVLLTFGLGLLPRLKAKFWLQGLLAALGAALSFWTPWGGLLAVGLAGWACWQRREPQDFLIAAVLVGACAGSFWASIWPLALGFTGGEMIRLAFSERNVVLIGLVAGLDCLALGVILTTSGLSLLLGCALLVGVGGLMTYIHQYLFHANDAEVARSLDQIMASYVKELDDLYARVRGWRHDYHDHLQVLKVQLAQGDTEASQHYLNQLEDKLDEIDTVVHSGNAMLDAVINSKLTIALNADIPIDVSAFVGNQPLIDDVDMVVIIGNILDNAIEAVMEQPKSEMRSMRVYIAIIKQQFYISVTNSRRADQQIDPEYASTKNDRRGLGIRRVNALVAKYHGVINRQYEDGVFATEVLLPLRNVTKAK</sequence>
<dbReference type="Proteomes" id="UP001597212">
    <property type="component" value="Unassembled WGS sequence"/>
</dbReference>
<keyword evidence="6" id="KW-0067">ATP-binding</keyword>
<keyword evidence="3" id="KW-0418">Kinase</keyword>
<keyword evidence="4" id="KW-1133">Transmembrane helix</keyword>
<organism evidence="6 7">
    <name type="scientific">Lacticaseibacillus hegangensis</name>
    <dbReference type="NCBI Taxonomy" id="2486010"/>
    <lineage>
        <taxon>Bacteria</taxon>
        <taxon>Bacillati</taxon>
        <taxon>Bacillota</taxon>
        <taxon>Bacilli</taxon>
        <taxon>Lactobacillales</taxon>
        <taxon>Lactobacillaceae</taxon>
        <taxon>Lacticaseibacillus</taxon>
    </lineage>
</organism>
<accession>A0ABW4CX95</accession>
<comment type="caution">
    <text evidence="6">The sequence shown here is derived from an EMBL/GenBank/DDBJ whole genome shotgun (WGS) entry which is preliminary data.</text>
</comment>
<keyword evidence="4" id="KW-0812">Transmembrane</keyword>
<dbReference type="Gene3D" id="3.30.565.10">
    <property type="entry name" value="Histidine kinase-like ATPase, C-terminal domain"/>
    <property type="match status" value="1"/>
</dbReference>
<dbReference type="PANTHER" id="PTHR40448">
    <property type="entry name" value="TWO-COMPONENT SENSOR HISTIDINE KINASE"/>
    <property type="match status" value="1"/>
</dbReference>
<evidence type="ECO:0000313" key="7">
    <source>
        <dbReference type="Proteomes" id="UP001597212"/>
    </source>
</evidence>
<dbReference type="PANTHER" id="PTHR40448:SF1">
    <property type="entry name" value="TWO-COMPONENT SENSOR HISTIDINE KINASE"/>
    <property type="match status" value="1"/>
</dbReference>
<dbReference type="Pfam" id="PF14501">
    <property type="entry name" value="HATPase_c_5"/>
    <property type="match status" value="1"/>
</dbReference>
<evidence type="ECO:0000256" key="4">
    <source>
        <dbReference type="SAM" id="Phobius"/>
    </source>
</evidence>
<feature type="transmembrane region" description="Helical" evidence="4">
    <location>
        <begin position="129"/>
        <end position="151"/>
    </location>
</feature>
<evidence type="ECO:0000256" key="1">
    <source>
        <dbReference type="ARBA" id="ARBA00022553"/>
    </source>
</evidence>
<dbReference type="EMBL" id="JBHTOK010000053">
    <property type="protein sequence ID" value="MFD1440943.1"/>
    <property type="molecule type" value="Genomic_DNA"/>
</dbReference>
<dbReference type="SUPFAM" id="SSF55874">
    <property type="entry name" value="ATPase domain of HSP90 chaperone/DNA topoisomerase II/histidine kinase"/>
    <property type="match status" value="1"/>
</dbReference>
<keyword evidence="7" id="KW-1185">Reference proteome</keyword>
<keyword evidence="6" id="KW-0547">Nucleotide-binding</keyword>
<evidence type="ECO:0000256" key="2">
    <source>
        <dbReference type="ARBA" id="ARBA00022679"/>
    </source>
</evidence>
<gene>
    <name evidence="6" type="ORF">ACFQ5K_06125</name>
</gene>
<feature type="transmembrane region" description="Helical" evidence="4">
    <location>
        <begin position="31"/>
        <end position="52"/>
    </location>
</feature>
<evidence type="ECO:0000313" key="6">
    <source>
        <dbReference type="EMBL" id="MFD1440943.1"/>
    </source>
</evidence>
<dbReference type="GO" id="GO:0005524">
    <property type="term" value="F:ATP binding"/>
    <property type="evidence" value="ECO:0007669"/>
    <property type="project" value="UniProtKB-KW"/>
</dbReference>
<keyword evidence="4" id="KW-0472">Membrane</keyword>
<dbReference type="InterPro" id="IPR032834">
    <property type="entry name" value="NatK-like_C"/>
</dbReference>
<dbReference type="SUPFAM" id="SSF55890">
    <property type="entry name" value="Sporulation response regulatory protein Spo0B"/>
    <property type="match status" value="1"/>
</dbReference>
<dbReference type="InterPro" id="IPR036890">
    <property type="entry name" value="HATPase_C_sf"/>
</dbReference>
<evidence type="ECO:0000259" key="5">
    <source>
        <dbReference type="Pfam" id="PF14501"/>
    </source>
</evidence>
<name>A0ABW4CX95_9LACO</name>
<keyword evidence="1" id="KW-0597">Phosphoprotein</keyword>
<feature type="domain" description="Sensor histidine kinase NatK-like C-terminal" evidence="5">
    <location>
        <begin position="264"/>
        <end position="363"/>
    </location>
</feature>
<protein>
    <submittedName>
        <fullName evidence="6">ATP-binding protein</fullName>
    </submittedName>
</protein>
<feature type="transmembrane region" description="Helical" evidence="4">
    <location>
        <begin position="103"/>
        <end position="122"/>
    </location>
</feature>
<feature type="transmembrane region" description="Helical" evidence="4">
    <location>
        <begin position="64"/>
        <end position="83"/>
    </location>
</feature>
<evidence type="ECO:0000256" key="3">
    <source>
        <dbReference type="ARBA" id="ARBA00022777"/>
    </source>
</evidence>
<dbReference type="InterPro" id="IPR016120">
    <property type="entry name" value="Sig_transdc_His_kin_SpoOB"/>
</dbReference>
<dbReference type="RefSeq" id="WP_318530650.1">
    <property type="nucleotide sequence ID" value="NZ_JBHTOK010000053.1"/>
</dbReference>
<dbReference type="CDD" id="cd16935">
    <property type="entry name" value="HATPase_AgrC-ComD-like"/>
    <property type="match status" value="1"/>
</dbReference>
<reference evidence="7" key="1">
    <citation type="journal article" date="2019" name="Int. J. Syst. Evol. Microbiol.">
        <title>The Global Catalogue of Microorganisms (GCM) 10K type strain sequencing project: providing services to taxonomists for standard genome sequencing and annotation.</title>
        <authorList>
            <consortium name="The Broad Institute Genomics Platform"/>
            <consortium name="The Broad Institute Genome Sequencing Center for Infectious Disease"/>
            <person name="Wu L."/>
            <person name="Ma J."/>
        </authorList>
    </citation>
    <scope>NUCLEOTIDE SEQUENCE [LARGE SCALE GENOMIC DNA]</scope>
    <source>
        <strain evidence="7">CCM 8912</strain>
    </source>
</reference>
<proteinExistence type="predicted"/>
<keyword evidence="2" id="KW-0808">Transferase</keyword>